<dbReference type="PANTHER" id="PTHR42693:SF27">
    <property type="entry name" value="ARYLSULFATASE B [PRECURSOR]"/>
    <property type="match status" value="1"/>
</dbReference>
<dbReference type="EMBL" id="RJTM01000021">
    <property type="protein sequence ID" value="RNL91985.1"/>
    <property type="molecule type" value="Genomic_DNA"/>
</dbReference>
<dbReference type="Pfam" id="PF00884">
    <property type="entry name" value="Sulfatase"/>
    <property type="match status" value="1"/>
</dbReference>
<dbReference type="AlphaFoldDB" id="A0A3N0EVP8"/>
<evidence type="ECO:0000256" key="3">
    <source>
        <dbReference type="ARBA" id="ARBA00022801"/>
    </source>
</evidence>
<evidence type="ECO:0000313" key="7">
    <source>
        <dbReference type="Proteomes" id="UP000267469"/>
    </source>
</evidence>
<accession>A0A3N0EVP8</accession>
<dbReference type="Gene3D" id="3.40.720.10">
    <property type="entry name" value="Alkaline Phosphatase, subunit A"/>
    <property type="match status" value="1"/>
</dbReference>
<dbReference type="InterPro" id="IPR024607">
    <property type="entry name" value="Sulfatase_CS"/>
</dbReference>
<protein>
    <submittedName>
        <fullName evidence="6">Arylsulfatase</fullName>
    </submittedName>
</protein>
<sequence>MKIKNHYLLFLALIAFLSCKTEKEEESRLLGEKPNIIIIMADDLGNGDVGYHGSDIKTPNIDRLSREGIVLNRFYVAPVCSPTRAGLMTGRYPDRFGLRETVIPPWRDFGVDTTEVFLPEILARAGYKNRAALGKWHLGHSRKYYHPLKRGFTHFYGHYNGAIDYFTHKREGELDWHNDFETSYDKGYATDLITEEAVKSIRDYSGESPFFLYIAYNAPHGPLQAKKEDLLKYGFEADKPLFSKKKGYGETGRGNTRRQTYSAMVTSMDQGIGKIMKTLKKLGIEKNTLVLFLSDNGPAPHEGGTTAGLRGHKFQEWDGGVRVPAVMKWPDGLEGGRTVDQVMGYIDVLPTLKEIAGIKTQPEKTLDGVNMLPVLKGKKQKRERDFYLGYGAIVNTKWKLVKKNSRNTRMRVNENMLFNMQEDPGETTNIKEKHSEIFEKLKQTVDNYDAIESKQEVLPYEDGKKGFKAPREWNIEDYPE</sequence>
<dbReference type="InterPro" id="IPR017850">
    <property type="entry name" value="Alkaline_phosphatase_core_sf"/>
</dbReference>
<comment type="caution">
    <text evidence="6">The sequence shown here is derived from an EMBL/GenBank/DDBJ whole genome shotgun (WGS) entry which is preliminary data.</text>
</comment>
<evidence type="ECO:0000256" key="2">
    <source>
        <dbReference type="ARBA" id="ARBA00022723"/>
    </source>
</evidence>
<dbReference type="PROSITE" id="PS00523">
    <property type="entry name" value="SULFATASE_1"/>
    <property type="match status" value="1"/>
</dbReference>
<reference evidence="6 7" key="1">
    <citation type="submission" date="2018-10" db="EMBL/GenBank/DDBJ databases">
        <title>Sinomicrobium pectinilyticum sp. nov., a pectinase-producing bacterium isolated from alkaline and saline soil, and emended description of the genus Sinomicrobium.</title>
        <authorList>
            <person name="Cheng B."/>
            <person name="Li C."/>
            <person name="Lai Q."/>
            <person name="Du M."/>
            <person name="Shao Z."/>
            <person name="Xu P."/>
            <person name="Yang C."/>
        </authorList>
    </citation>
    <scope>NUCLEOTIDE SEQUENCE [LARGE SCALE GENOMIC DNA]</scope>
    <source>
        <strain evidence="6 7">5DNS001</strain>
    </source>
</reference>
<dbReference type="InterPro" id="IPR050738">
    <property type="entry name" value="Sulfatase"/>
</dbReference>
<dbReference type="SUPFAM" id="SSF53649">
    <property type="entry name" value="Alkaline phosphatase-like"/>
    <property type="match status" value="1"/>
</dbReference>
<dbReference type="PROSITE" id="PS51257">
    <property type="entry name" value="PROKAR_LIPOPROTEIN"/>
    <property type="match status" value="1"/>
</dbReference>
<evidence type="ECO:0000313" key="6">
    <source>
        <dbReference type="EMBL" id="RNL91985.1"/>
    </source>
</evidence>
<dbReference type="Proteomes" id="UP000267469">
    <property type="component" value="Unassembled WGS sequence"/>
</dbReference>
<keyword evidence="3" id="KW-0378">Hydrolase</keyword>
<comment type="similarity">
    <text evidence="1">Belongs to the sulfatase family.</text>
</comment>
<evidence type="ECO:0000256" key="1">
    <source>
        <dbReference type="ARBA" id="ARBA00008779"/>
    </source>
</evidence>
<evidence type="ECO:0000256" key="4">
    <source>
        <dbReference type="ARBA" id="ARBA00022837"/>
    </source>
</evidence>
<name>A0A3N0EVP8_SINP1</name>
<proteinExistence type="inferred from homology"/>
<dbReference type="InterPro" id="IPR000917">
    <property type="entry name" value="Sulfatase_N"/>
</dbReference>
<dbReference type="OrthoDB" id="1390125at2"/>
<keyword evidence="2" id="KW-0479">Metal-binding</keyword>
<dbReference type="GO" id="GO:0004065">
    <property type="term" value="F:arylsulfatase activity"/>
    <property type="evidence" value="ECO:0007669"/>
    <property type="project" value="TreeGrafter"/>
</dbReference>
<evidence type="ECO:0000259" key="5">
    <source>
        <dbReference type="Pfam" id="PF00884"/>
    </source>
</evidence>
<keyword evidence="4" id="KW-0106">Calcium</keyword>
<feature type="domain" description="Sulfatase N-terminal" evidence="5">
    <location>
        <begin position="34"/>
        <end position="358"/>
    </location>
</feature>
<dbReference type="RefSeq" id="WP_123214702.1">
    <property type="nucleotide sequence ID" value="NZ_RJTM01000021.1"/>
</dbReference>
<dbReference type="GO" id="GO:0046872">
    <property type="term" value="F:metal ion binding"/>
    <property type="evidence" value="ECO:0007669"/>
    <property type="project" value="UniProtKB-KW"/>
</dbReference>
<keyword evidence="7" id="KW-1185">Reference proteome</keyword>
<dbReference type="Gene3D" id="3.30.1120.10">
    <property type="match status" value="1"/>
</dbReference>
<organism evidence="6 7">
    <name type="scientific">Sinomicrobium pectinilyticum</name>
    <dbReference type="NCBI Taxonomy" id="1084421"/>
    <lineage>
        <taxon>Bacteria</taxon>
        <taxon>Pseudomonadati</taxon>
        <taxon>Bacteroidota</taxon>
        <taxon>Flavobacteriia</taxon>
        <taxon>Flavobacteriales</taxon>
        <taxon>Flavobacteriaceae</taxon>
        <taxon>Sinomicrobium</taxon>
    </lineage>
</organism>
<gene>
    <name evidence="6" type="ORF">ED312_03905</name>
</gene>
<dbReference type="PANTHER" id="PTHR42693">
    <property type="entry name" value="ARYLSULFATASE FAMILY MEMBER"/>
    <property type="match status" value="1"/>
</dbReference>